<dbReference type="EC" id="2.4.1.25" evidence="3 10"/>
<sequence>MLKKRGAGVLLHLSSMPSQYGVGVLDENAKHFVDRIADMGFTYWQVLPFNPTDSANSPYCSPSAFAGNYIYINPQGLKDMGLISDKEVSENIYDGTPYTASYEYALEKRLATLKKAFLNVGEELAADIKQFEIDNPWLTDYAVFMAVKEQENFKPWWEWSSEHAHYFECIKKIYDYEESAAFWKFVQYIFYKQWAEIKKYANKKGVAVIGDMPIYVAMDSVDVWSNLPMFLIDEKTLKAEKVAGVPPDYFSEDGQLWGNPIYDWEAMKKDGYCWWLSRLEHNLKIYDTVRIDHFRAFASYWEIPADSETAKVGEWADGPKMDFFDKVFERFGKDAPIIAEDLGVFGEDVVELLKDTGFPGMKVVQFGFDPNSDSSHMPHNAGQNSINYVGTHDNNTILGWLWEASEEERRFALDYCHFKGDNWGEGGYQSASCRAIIEAVWQSASNVAIIALQDMCGFGSDARMNIPGVPEKNWRFRTTRETIDSIDTDYFKHINSLYRRMYPVFDKKQ</sequence>
<dbReference type="GO" id="GO:0005975">
    <property type="term" value="P:carbohydrate metabolic process"/>
    <property type="evidence" value="ECO:0007669"/>
    <property type="project" value="InterPro"/>
</dbReference>
<dbReference type="InterPro" id="IPR003385">
    <property type="entry name" value="Glyco_hydro_77"/>
</dbReference>
<comment type="catalytic activity">
    <reaction evidence="1 10">
        <text>Transfers a segment of a (1-&gt;4)-alpha-D-glucan to a new position in an acceptor, which may be glucose or a (1-&gt;4)-alpha-D-glucan.</text>
        <dbReference type="EC" id="2.4.1.25"/>
    </reaction>
</comment>
<dbReference type="AlphaFoldDB" id="A0A1T4K2E8"/>
<evidence type="ECO:0000256" key="9">
    <source>
        <dbReference type="ARBA" id="ARBA00031501"/>
    </source>
</evidence>
<dbReference type="SUPFAM" id="SSF51445">
    <property type="entry name" value="(Trans)glycosidases"/>
    <property type="match status" value="1"/>
</dbReference>
<evidence type="ECO:0000256" key="1">
    <source>
        <dbReference type="ARBA" id="ARBA00000439"/>
    </source>
</evidence>
<keyword evidence="6 10" id="KW-0808">Transferase</keyword>
<evidence type="ECO:0000313" key="11">
    <source>
        <dbReference type="EMBL" id="SJZ36568.1"/>
    </source>
</evidence>
<dbReference type="GO" id="GO:0004134">
    <property type="term" value="F:4-alpha-glucanotransferase activity"/>
    <property type="evidence" value="ECO:0007669"/>
    <property type="project" value="UniProtKB-EC"/>
</dbReference>
<evidence type="ECO:0000256" key="5">
    <source>
        <dbReference type="ARBA" id="ARBA00022676"/>
    </source>
</evidence>
<keyword evidence="5 10" id="KW-0328">Glycosyltransferase</keyword>
<evidence type="ECO:0000256" key="2">
    <source>
        <dbReference type="ARBA" id="ARBA00005684"/>
    </source>
</evidence>
<dbReference type="STRING" id="290054.SAMN02745114_00253"/>
<reference evidence="11 12" key="1">
    <citation type="submission" date="2017-02" db="EMBL/GenBank/DDBJ databases">
        <authorList>
            <person name="Peterson S.W."/>
        </authorList>
    </citation>
    <scope>NUCLEOTIDE SEQUENCE [LARGE SCALE GENOMIC DNA]</scope>
    <source>
        <strain evidence="11 12">ATCC 51222</strain>
    </source>
</reference>
<dbReference type="PANTHER" id="PTHR32438">
    <property type="entry name" value="4-ALPHA-GLUCANOTRANSFERASE DPE1, CHLOROPLASTIC/AMYLOPLASTIC"/>
    <property type="match status" value="1"/>
</dbReference>
<accession>A0A1T4K2E8</accession>
<dbReference type="InterPro" id="IPR017853">
    <property type="entry name" value="GH"/>
</dbReference>
<name>A0A1T4K2E8_9FIRM</name>
<proteinExistence type="inferred from homology"/>
<organism evidence="11 12">
    <name type="scientific">Eubacterium coprostanoligenes</name>
    <dbReference type="NCBI Taxonomy" id="290054"/>
    <lineage>
        <taxon>Bacteria</taxon>
        <taxon>Bacillati</taxon>
        <taxon>Bacillota</taxon>
        <taxon>Clostridia</taxon>
        <taxon>Eubacteriales</taxon>
        <taxon>Eubacteriaceae</taxon>
        <taxon>Eubacterium</taxon>
    </lineage>
</organism>
<keyword evidence="12" id="KW-1185">Reference proteome</keyword>
<evidence type="ECO:0000256" key="3">
    <source>
        <dbReference type="ARBA" id="ARBA00012560"/>
    </source>
</evidence>
<dbReference type="OrthoDB" id="9811841at2"/>
<evidence type="ECO:0000256" key="8">
    <source>
        <dbReference type="ARBA" id="ARBA00031423"/>
    </source>
</evidence>
<comment type="similarity">
    <text evidence="2 10">Belongs to the disproportionating enzyme family.</text>
</comment>
<dbReference type="Proteomes" id="UP000190657">
    <property type="component" value="Unassembled WGS sequence"/>
</dbReference>
<evidence type="ECO:0000256" key="7">
    <source>
        <dbReference type="ARBA" id="ARBA00023277"/>
    </source>
</evidence>
<evidence type="ECO:0000256" key="10">
    <source>
        <dbReference type="RuleBase" id="RU361207"/>
    </source>
</evidence>
<keyword evidence="7 10" id="KW-0119">Carbohydrate metabolism</keyword>
<protein>
    <recommendedName>
        <fullName evidence="4 10">4-alpha-glucanotransferase</fullName>
        <ecNumber evidence="3 10">2.4.1.25</ecNumber>
    </recommendedName>
    <alternativeName>
        <fullName evidence="8 10">Amylomaltase</fullName>
    </alternativeName>
    <alternativeName>
        <fullName evidence="9 10">Disproportionating enzyme</fullName>
    </alternativeName>
</protein>
<evidence type="ECO:0000256" key="6">
    <source>
        <dbReference type="ARBA" id="ARBA00022679"/>
    </source>
</evidence>
<dbReference type="EMBL" id="FUWW01000002">
    <property type="protein sequence ID" value="SJZ36568.1"/>
    <property type="molecule type" value="Genomic_DNA"/>
</dbReference>
<dbReference type="Gene3D" id="3.20.20.80">
    <property type="entry name" value="Glycosidases"/>
    <property type="match status" value="1"/>
</dbReference>
<evidence type="ECO:0000256" key="4">
    <source>
        <dbReference type="ARBA" id="ARBA00020295"/>
    </source>
</evidence>
<gene>
    <name evidence="11" type="ORF">SAMN02745114_00253</name>
</gene>
<evidence type="ECO:0000313" key="12">
    <source>
        <dbReference type="Proteomes" id="UP000190657"/>
    </source>
</evidence>
<dbReference type="NCBIfam" id="NF011080">
    <property type="entry name" value="PRK14508.1-3"/>
    <property type="match status" value="1"/>
</dbReference>
<dbReference type="PANTHER" id="PTHR32438:SF5">
    <property type="entry name" value="4-ALPHA-GLUCANOTRANSFERASE DPE1, CHLOROPLASTIC_AMYLOPLASTIC"/>
    <property type="match status" value="1"/>
</dbReference>
<dbReference type="NCBIfam" id="TIGR00217">
    <property type="entry name" value="malQ"/>
    <property type="match status" value="1"/>
</dbReference>
<dbReference type="Pfam" id="PF02446">
    <property type="entry name" value="Glyco_hydro_77"/>
    <property type="match status" value="1"/>
</dbReference>